<comment type="caution">
    <text evidence="3">The sequence shown here is derived from an EMBL/GenBank/DDBJ whole genome shotgun (WGS) entry which is preliminary data.</text>
</comment>
<keyword evidence="1" id="KW-0175">Coiled coil</keyword>
<dbReference type="EMBL" id="CAUEEQ010047065">
    <property type="protein sequence ID" value="CAJ0959047.1"/>
    <property type="molecule type" value="Genomic_DNA"/>
</dbReference>
<accession>A0ABN9M877</accession>
<evidence type="ECO:0000313" key="3">
    <source>
        <dbReference type="EMBL" id="CAJ0959047.1"/>
    </source>
</evidence>
<feature type="region of interest" description="Disordered" evidence="2">
    <location>
        <begin position="114"/>
        <end position="154"/>
    </location>
</feature>
<name>A0ABN9M877_9NEOB</name>
<sequence>MSARSISQGNVTVPVNLWEWIKFFEATSTSSALENLEEEIKHLKAQLTRLQAEKADLLGIISELQIKLSSCASEDSFVEIRIAGMDIGAEINEDKVKDRELNPDITYRADKVRRSRGVKTRRGRHGMKMGGAGADLRHPFDQTAVGPPLGNIGG</sequence>
<gene>
    <name evidence="3" type="ORF">RIMI_LOCUS16678535</name>
</gene>
<evidence type="ECO:0000256" key="1">
    <source>
        <dbReference type="SAM" id="Coils"/>
    </source>
</evidence>
<feature type="coiled-coil region" evidence="1">
    <location>
        <begin position="26"/>
        <end position="67"/>
    </location>
</feature>
<organism evidence="3 4">
    <name type="scientific">Ranitomeya imitator</name>
    <name type="common">mimic poison frog</name>
    <dbReference type="NCBI Taxonomy" id="111125"/>
    <lineage>
        <taxon>Eukaryota</taxon>
        <taxon>Metazoa</taxon>
        <taxon>Chordata</taxon>
        <taxon>Craniata</taxon>
        <taxon>Vertebrata</taxon>
        <taxon>Euteleostomi</taxon>
        <taxon>Amphibia</taxon>
        <taxon>Batrachia</taxon>
        <taxon>Anura</taxon>
        <taxon>Neobatrachia</taxon>
        <taxon>Hyloidea</taxon>
        <taxon>Dendrobatidae</taxon>
        <taxon>Dendrobatinae</taxon>
        <taxon>Ranitomeya</taxon>
    </lineage>
</organism>
<feature type="compositionally biased region" description="Basic residues" evidence="2">
    <location>
        <begin position="114"/>
        <end position="127"/>
    </location>
</feature>
<evidence type="ECO:0000313" key="4">
    <source>
        <dbReference type="Proteomes" id="UP001176940"/>
    </source>
</evidence>
<dbReference type="Proteomes" id="UP001176940">
    <property type="component" value="Unassembled WGS sequence"/>
</dbReference>
<reference evidence="3" key="1">
    <citation type="submission" date="2023-07" db="EMBL/GenBank/DDBJ databases">
        <authorList>
            <person name="Stuckert A."/>
        </authorList>
    </citation>
    <scope>NUCLEOTIDE SEQUENCE</scope>
</reference>
<keyword evidence="4" id="KW-1185">Reference proteome</keyword>
<proteinExistence type="predicted"/>
<evidence type="ECO:0000256" key="2">
    <source>
        <dbReference type="SAM" id="MobiDB-lite"/>
    </source>
</evidence>
<protein>
    <submittedName>
        <fullName evidence="3">Uncharacterized protein</fullName>
    </submittedName>
</protein>